<dbReference type="Pfam" id="PF08867">
    <property type="entry name" value="FRG"/>
    <property type="match status" value="1"/>
</dbReference>
<reference evidence="2 3" key="1">
    <citation type="submission" date="2020-07" db="EMBL/GenBank/DDBJ databases">
        <title>Exploring microbial biodiversity for novel pathways involved in the catabolism of aromatic compounds derived from lignin.</title>
        <authorList>
            <person name="Elkins J."/>
        </authorList>
    </citation>
    <scope>NUCLEOTIDE SEQUENCE [LARGE SCALE GENOMIC DNA]</scope>
    <source>
        <strain evidence="2 3">H2C3C</strain>
    </source>
</reference>
<accession>A0A7Y9WL73</accession>
<feature type="domain" description="FRG" evidence="1">
    <location>
        <begin position="23"/>
        <end position="134"/>
    </location>
</feature>
<keyword evidence="3" id="KW-1185">Reference proteome</keyword>
<dbReference type="InterPro" id="IPR014966">
    <property type="entry name" value="FRG-dom"/>
</dbReference>
<comment type="caution">
    <text evidence="2">The sequence shown here is derived from an EMBL/GenBank/DDBJ whole genome shotgun (WGS) entry which is preliminary data.</text>
</comment>
<dbReference type="Proteomes" id="UP000540929">
    <property type="component" value="Unassembled WGS sequence"/>
</dbReference>
<protein>
    <recommendedName>
        <fullName evidence="1">FRG domain-containing protein</fullName>
    </recommendedName>
</protein>
<proteinExistence type="predicted"/>
<dbReference type="SMART" id="SM00901">
    <property type="entry name" value="FRG"/>
    <property type="match status" value="1"/>
</dbReference>
<dbReference type="AlphaFoldDB" id="A0A7Y9WL73"/>
<evidence type="ECO:0000313" key="3">
    <source>
        <dbReference type="Proteomes" id="UP000540929"/>
    </source>
</evidence>
<sequence>MTDTEQELCSFEDVRAVLKDISLDDGHYFRGERRNDYSLIPKIGRLTSEPKEAEPGKLILDLRYPVTVVDEREAFRRFKAAARPHLISPPSDDWDWLALAQHHGLPTRLLDWTTNPLVALYFAISEFADDSWLRNERANSPNYNGGAAFYVMRVKHQPLDTKNCDPFTSDGLFFPSHVSPRITSQGGLFSIQQKPHAALRWGRIRKFHIPFSARMDIKRELALFGMTHSFIYPGLEGITKDLQERINSF</sequence>
<dbReference type="RefSeq" id="WP_179743801.1">
    <property type="nucleotide sequence ID" value="NZ_JACCAS010000001.1"/>
</dbReference>
<gene>
    <name evidence="2" type="ORF">GGD40_002363</name>
</gene>
<name>A0A7Y9WL73_9BURK</name>
<evidence type="ECO:0000259" key="1">
    <source>
        <dbReference type="SMART" id="SM00901"/>
    </source>
</evidence>
<evidence type="ECO:0000313" key="2">
    <source>
        <dbReference type="EMBL" id="NYH22884.1"/>
    </source>
</evidence>
<organism evidence="2 3">
    <name type="scientific">Paraburkholderia bryophila</name>
    <dbReference type="NCBI Taxonomy" id="420952"/>
    <lineage>
        <taxon>Bacteria</taxon>
        <taxon>Pseudomonadati</taxon>
        <taxon>Pseudomonadota</taxon>
        <taxon>Betaproteobacteria</taxon>
        <taxon>Burkholderiales</taxon>
        <taxon>Burkholderiaceae</taxon>
        <taxon>Paraburkholderia</taxon>
    </lineage>
</organism>
<dbReference type="EMBL" id="JACCAS010000001">
    <property type="protein sequence ID" value="NYH22884.1"/>
    <property type="molecule type" value="Genomic_DNA"/>
</dbReference>